<evidence type="ECO:0000256" key="2">
    <source>
        <dbReference type="ARBA" id="ARBA00023295"/>
    </source>
</evidence>
<dbReference type="PANTHER" id="PTHR13170:SF16">
    <property type="entry name" value="PROTEIN O-GLCNACASE"/>
    <property type="match status" value="1"/>
</dbReference>
<protein>
    <recommendedName>
        <fullName evidence="4">GH84 domain-containing protein</fullName>
    </recommendedName>
</protein>
<feature type="domain" description="GH84" evidence="4">
    <location>
        <begin position="22"/>
        <end position="305"/>
    </location>
</feature>
<dbReference type="InterPro" id="IPR011496">
    <property type="entry name" value="O-GlcNAcase_cat"/>
</dbReference>
<reference evidence="6" key="1">
    <citation type="submission" date="2017-09" db="EMBL/GenBank/DDBJ databases">
        <title>Depth-based differentiation of microbial function through sediment-hosted aquifers and enrichment of novel symbionts in the deep terrestrial subsurface.</title>
        <authorList>
            <person name="Probst A.J."/>
            <person name="Ladd B."/>
            <person name="Jarett J.K."/>
            <person name="Geller-Mcgrath D.E."/>
            <person name="Sieber C.M.K."/>
            <person name="Emerson J.B."/>
            <person name="Anantharaman K."/>
            <person name="Thomas B.C."/>
            <person name="Malmstrom R."/>
            <person name="Stieglmeier M."/>
            <person name="Klingl A."/>
            <person name="Woyke T."/>
            <person name="Ryan C.M."/>
            <person name="Banfield J.F."/>
        </authorList>
    </citation>
    <scope>NUCLEOTIDE SEQUENCE [LARGE SCALE GENOMIC DNA]</scope>
</reference>
<organism evidence="5 6">
    <name type="scientific">candidate division WWE3 bacterium CG08_land_8_20_14_0_20_41_10</name>
    <dbReference type="NCBI Taxonomy" id="1975085"/>
    <lineage>
        <taxon>Bacteria</taxon>
        <taxon>Katanobacteria</taxon>
    </lineage>
</organism>
<comment type="caution">
    <text evidence="5">The sequence shown here is derived from an EMBL/GenBank/DDBJ whole genome shotgun (WGS) entry which is preliminary data.</text>
</comment>
<dbReference type="PROSITE" id="PS52009">
    <property type="entry name" value="GH84"/>
    <property type="match status" value="1"/>
</dbReference>
<proteinExistence type="inferred from homology"/>
<comment type="similarity">
    <text evidence="3">Belongs to the glycosyl hydrolase 84 family.</text>
</comment>
<dbReference type="SUPFAM" id="SSF51445">
    <property type="entry name" value="(Trans)glycosidases"/>
    <property type="match status" value="1"/>
</dbReference>
<evidence type="ECO:0000313" key="6">
    <source>
        <dbReference type="Proteomes" id="UP000231252"/>
    </source>
</evidence>
<keyword evidence="2 3" id="KW-0326">Glycosidase</keyword>
<gene>
    <name evidence="5" type="ORF">COT50_03870</name>
</gene>
<dbReference type="GO" id="GO:0015929">
    <property type="term" value="F:hexosaminidase activity"/>
    <property type="evidence" value="ECO:0007669"/>
    <property type="project" value="UniProtKB-ARBA"/>
</dbReference>
<evidence type="ECO:0000256" key="1">
    <source>
        <dbReference type="ARBA" id="ARBA00022801"/>
    </source>
</evidence>
<dbReference type="GO" id="GO:1901135">
    <property type="term" value="P:carbohydrate derivative metabolic process"/>
    <property type="evidence" value="ECO:0007669"/>
    <property type="project" value="UniProtKB-ARBA"/>
</dbReference>
<feature type="active site" description="Proton donor" evidence="3">
    <location>
        <position position="145"/>
    </location>
</feature>
<dbReference type="PANTHER" id="PTHR13170">
    <property type="entry name" value="O-GLCNACASE"/>
    <property type="match status" value="1"/>
</dbReference>
<dbReference type="AlphaFoldDB" id="A0A2H0XD43"/>
<dbReference type="Pfam" id="PF07555">
    <property type="entry name" value="NAGidase"/>
    <property type="match status" value="1"/>
</dbReference>
<evidence type="ECO:0000256" key="3">
    <source>
        <dbReference type="PROSITE-ProRule" id="PRU01353"/>
    </source>
</evidence>
<dbReference type="Gene3D" id="3.20.20.80">
    <property type="entry name" value="Glycosidases"/>
    <property type="match status" value="1"/>
</dbReference>
<dbReference type="InterPro" id="IPR051822">
    <property type="entry name" value="Glycosyl_Hydrolase_84"/>
</dbReference>
<accession>A0A2H0XD43</accession>
<keyword evidence="1 3" id="KW-0378">Hydrolase</keyword>
<sequence>MALWAFLSKQKACRSYMTKNMKYFGVVEGYFAKPYPMWNWDNRNLILETLVEFGNLSTYFYCPKDDPKVTFEWDKAYSSAEISKFKGFVQKCIKNNITFVYGLNPSMKSYKDVENNFKAYVAKIIEKFAQLQQLGVTTFCVLYDDIPLAYTALEGRMLSEALEFARLQCLVVNEVQKKLGSGCNLWFCSSEYFFIKKNPYTRALNKYLNNNIALIWTGNKVFTKKITKNMLVKAKNVVNSRELIWWNNYPVNDPMSEGFLNLGGFNKPGTGVISGVKGILINPMREVSPNIPYLLSFAKYLSDPNKYVRAKIYRRAFCKYYNISSTIFDTLFKFSNRSGIDNGLKYEYKKLRDINVDAETDRFLYKLKKSYINIKNSRLPKDFKLLISQILAMMEPSQKIFDCFPVPVDATYLNRNLLIVLLRLLLDFKAQKGFEDSYRTIKALVNKVIRNKPMSLVNITNISLELSSVCKLYNKYLNYNKIELTGVERKNVETVLLKLIVWENGFYARIISKLDKIDKLRAFSLRLNINQYRIESLLVEIERFNGDF</sequence>
<dbReference type="EMBL" id="PEYU01000087">
    <property type="protein sequence ID" value="PIS22079.1"/>
    <property type="molecule type" value="Genomic_DNA"/>
</dbReference>
<name>A0A2H0XD43_UNCKA</name>
<dbReference type="InterPro" id="IPR017853">
    <property type="entry name" value="GH"/>
</dbReference>
<dbReference type="Proteomes" id="UP000231252">
    <property type="component" value="Unassembled WGS sequence"/>
</dbReference>
<evidence type="ECO:0000313" key="5">
    <source>
        <dbReference type="EMBL" id="PIS22079.1"/>
    </source>
</evidence>
<evidence type="ECO:0000259" key="4">
    <source>
        <dbReference type="PROSITE" id="PS52009"/>
    </source>
</evidence>